<dbReference type="RefSeq" id="WP_011019430.1">
    <property type="nucleotide sequence ID" value="NZ_DUJS01000001.1"/>
</dbReference>
<proteinExistence type="inferred from homology"/>
<keyword evidence="2 7" id="KW-0378">Hydrolase</keyword>
<evidence type="ECO:0000256" key="7">
    <source>
        <dbReference type="HAMAP-Rule" id="MF_01615"/>
    </source>
</evidence>
<evidence type="ECO:0000256" key="9">
    <source>
        <dbReference type="PIRSR" id="PIRSR005639-2"/>
    </source>
</evidence>
<evidence type="ECO:0000256" key="6">
    <source>
        <dbReference type="ARBA" id="ARBA00049534"/>
    </source>
</evidence>
<sequence length="202" mass="22377">MKVAVVAVQGAVEEHESILEAAGERIGEDVEVVWARYPEDLEDVDAVVIPGGESTTIGRLMERHDLVKPLLELAESDTPILGTCAGMVILAREVVPQAHPGTEVEIEQPLLGLMDVRVVRNAFGRQRESFEVDIEIEGLEDRFRAVFIRAPAVDEVLSDDVKVLAEYGDYIVAVEQDHLLATAFHPELTDDPRLHAYFLEKV</sequence>
<evidence type="ECO:0000256" key="4">
    <source>
        <dbReference type="ARBA" id="ARBA00022962"/>
    </source>
</evidence>
<dbReference type="PANTHER" id="PTHR31559">
    <property type="entry name" value="PYRIDOXAL 5'-PHOSPHATE SYNTHASE SUBUNIT SNO"/>
    <property type="match status" value="1"/>
</dbReference>
<dbReference type="EMBL" id="DUJS01000001">
    <property type="protein sequence ID" value="HII69694.1"/>
    <property type="molecule type" value="Genomic_DNA"/>
</dbReference>
<feature type="binding site" evidence="7 9">
    <location>
        <begin position="148"/>
        <end position="149"/>
    </location>
    <ligand>
        <name>L-glutamine</name>
        <dbReference type="ChEBI" id="CHEBI:58359"/>
    </ligand>
</feature>
<organism evidence="10 11">
    <name type="scientific">Methanopyrus kandleri</name>
    <dbReference type="NCBI Taxonomy" id="2320"/>
    <lineage>
        <taxon>Archaea</taxon>
        <taxon>Methanobacteriati</taxon>
        <taxon>Methanobacteriota</taxon>
        <taxon>Methanomada group</taxon>
        <taxon>Methanopyri</taxon>
        <taxon>Methanopyrales</taxon>
        <taxon>Methanopyraceae</taxon>
        <taxon>Methanopyrus</taxon>
    </lineage>
</organism>
<dbReference type="OMA" id="GMIMLAD"/>
<reference evidence="10" key="1">
    <citation type="journal article" date="2020" name="bioRxiv">
        <title>A rank-normalized archaeal taxonomy based on genome phylogeny resolves widespread incomplete and uneven classifications.</title>
        <authorList>
            <person name="Rinke C."/>
            <person name="Chuvochina M."/>
            <person name="Mussig A.J."/>
            <person name="Chaumeil P.-A."/>
            <person name="Waite D.W."/>
            <person name="Whitman W.B."/>
            <person name="Parks D.H."/>
            <person name="Hugenholtz P."/>
        </authorList>
    </citation>
    <scope>NUCLEOTIDE SEQUENCE</scope>
    <source>
        <strain evidence="10">UBA8853</strain>
    </source>
</reference>
<protein>
    <recommendedName>
        <fullName evidence="7">Pyridoxal 5'-phosphate synthase subunit PdxT</fullName>
        <ecNumber evidence="7">4.3.3.6</ecNumber>
    </recommendedName>
    <alternativeName>
        <fullName evidence="7">Pdx2</fullName>
    </alternativeName>
    <alternativeName>
        <fullName evidence="7">Pyridoxal 5'-phosphate synthase glutaminase subunit</fullName>
        <ecNumber evidence="7">3.5.1.2</ecNumber>
    </alternativeName>
</protein>
<feature type="binding site" evidence="7 9">
    <location>
        <begin position="52"/>
        <end position="54"/>
    </location>
    <ligand>
        <name>L-glutamine</name>
        <dbReference type="ChEBI" id="CHEBI:58359"/>
    </ligand>
</feature>
<dbReference type="AlphaFoldDB" id="A0A832WNI1"/>
<comment type="caution">
    <text evidence="10">The sequence shown here is derived from an EMBL/GenBank/DDBJ whole genome shotgun (WGS) entry which is preliminary data.</text>
</comment>
<dbReference type="EC" id="4.3.3.6" evidence="7"/>
<dbReference type="GO" id="GO:0006543">
    <property type="term" value="P:L-glutamine catabolic process"/>
    <property type="evidence" value="ECO:0007669"/>
    <property type="project" value="UniProtKB-UniRule"/>
</dbReference>
<dbReference type="GO" id="GO:1903600">
    <property type="term" value="C:glutaminase complex"/>
    <property type="evidence" value="ECO:0007669"/>
    <property type="project" value="TreeGrafter"/>
</dbReference>
<dbReference type="GO" id="GO:0008614">
    <property type="term" value="P:pyridoxine metabolic process"/>
    <property type="evidence" value="ECO:0007669"/>
    <property type="project" value="TreeGrafter"/>
</dbReference>
<dbReference type="InterPro" id="IPR029062">
    <property type="entry name" value="Class_I_gatase-like"/>
</dbReference>
<evidence type="ECO:0000256" key="1">
    <source>
        <dbReference type="ARBA" id="ARBA00008345"/>
    </source>
</evidence>
<dbReference type="PROSITE" id="PS51273">
    <property type="entry name" value="GATASE_TYPE_1"/>
    <property type="match status" value="1"/>
</dbReference>
<keyword evidence="3 7" id="KW-0663">Pyridoxal phosphate</keyword>
<dbReference type="PROSITE" id="PS51130">
    <property type="entry name" value="PDXT_SNO_2"/>
    <property type="match status" value="1"/>
</dbReference>
<accession>A0A832WNI1</accession>
<comment type="subunit">
    <text evidence="7">In the presence of PdxS, forms a dodecamer of heterodimers. Only shows activity in the heterodimer.</text>
</comment>
<dbReference type="InterPro" id="IPR002161">
    <property type="entry name" value="PdxT/SNO"/>
</dbReference>
<dbReference type="GO" id="GO:0005829">
    <property type="term" value="C:cytosol"/>
    <property type="evidence" value="ECO:0007669"/>
    <property type="project" value="TreeGrafter"/>
</dbReference>
<dbReference type="CDD" id="cd01749">
    <property type="entry name" value="GATase1_PB"/>
    <property type="match status" value="1"/>
</dbReference>
<dbReference type="GO" id="GO:0042823">
    <property type="term" value="P:pyridoxal phosphate biosynthetic process"/>
    <property type="evidence" value="ECO:0007669"/>
    <property type="project" value="UniProtKB-UniRule"/>
</dbReference>
<dbReference type="PANTHER" id="PTHR31559:SF0">
    <property type="entry name" value="PYRIDOXAL 5'-PHOSPHATE SYNTHASE SUBUNIT SNO1-RELATED"/>
    <property type="match status" value="1"/>
</dbReference>
<dbReference type="Gene3D" id="3.40.50.880">
    <property type="match status" value="1"/>
</dbReference>
<dbReference type="InterPro" id="IPR021196">
    <property type="entry name" value="PdxT/SNO_CS"/>
</dbReference>
<comment type="similarity">
    <text evidence="1 7">Belongs to the glutaminase PdxT/SNO family.</text>
</comment>
<feature type="active site" description="Nucleophile" evidence="7 8">
    <location>
        <position position="84"/>
    </location>
</feature>
<feature type="binding site" evidence="7 9">
    <location>
        <position position="120"/>
    </location>
    <ligand>
        <name>L-glutamine</name>
        <dbReference type="ChEBI" id="CHEBI:58359"/>
    </ligand>
</feature>
<dbReference type="Proteomes" id="UP000619545">
    <property type="component" value="Unassembled WGS sequence"/>
</dbReference>
<dbReference type="SMART" id="SM01211">
    <property type="entry name" value="GATase_5"/>
    <property type="match status" value="1"/>
</dbReference>
<dbReference type="FunFam" id="3.40.50.880:FF:000041">
    <property type="entry name" value="Glutamine amidotransferase subunit pdxT, putative"/>
    <property type="match status" value="1"/>
</dbReference>
<gene>
    <name evidence="7 10" type="primary">pdxT</name>
    <name evidence="10" type="ORF">HA336_00490</name>
</gene>
<dbReference type="GeneID" id="1477163"/>
<dbReference type="UniPathway" id="UPA00245"/>
<evidence type="ECO:0000256" key="5">
    <source>
        <dbReference type="ARBA" id="ARBA00023239"/>
    </source>
</evidence>
<comment type="catalytic activity">
    <reaction evidence="6 7">
        <text>L-glutamine + H2O = L-glutamate + NH4(+)</text>
        <dbReference type="Rhea" id="RHEA:15889"/>
        <dbReference type="ChEBI" id="CHEBI:15377"/>
        <dbReference type="ChEBI" id="CHEBI:28938"/>
        <dbReference type="ChEBI" id="CHEBI:29985"/>
        <dbReference type="ChEBI" id="CHEBI:58359"/>
        <dbReference type="EC" id="3.5.1.2"/>
    </reaction>
</comment>
<keyword evidence="5 7" id="KW-0456">Lyase</keyword>
<dbReference type="EC" id="3.5.1.2" evidence="7"/>
<dbReference type="GO" id="GO:0036381">
    <property type="term" value="F:pyridoxal 5'-phosphate synthase (glutamine hydrolysing) activity"/>
    <property type="evidence" value="ECO:0007669"/>
    <property type="project" value="UniProtKB-UniRule"/>
</dbReference>
<dbReference type="NCBIfam" id="TIGR03800">
    <property type="entry name" value="PLP_synth_Pdx2"/>
    <property type="match status" value="1"/>
</dbReference>
<evidence type="ECO:0000313" key="11">
    <source>
        <dbReference type="Proteomes" id="UP000619545"/>
    </source>
</evidence>
<dbReference type="PROSITE" id="PS51274">
    <property type="entry name" value="GATASE_COBBQ"/>
    <property type="match status" value="1"/>
</dbReference>
<dbReference type="HAMAP" id="MF_01615">
    <property type="entry name" value="PdxT"/>
    <property type="match status" value="1"/>
</dbReference>
<feature type="active site" description="Charge relay system" evidence="7 8">
    <location>
        <position position="185"/>
    </location>
</feature>
<dbReference type="SUPFAM" id="SSF52317">
    <property type="entry name" value="Class I glutamine amidotransferase-like"/>
    <property type="match status" value="1"/>
</dbReference>
<comment type="function">
    <text evidence="7">Catalyzes the hydrolysis of glutamine to glutamate and ammonia as part of the biosynthesis of pyridoxal 5'-phosphate. The resulting ammonia molecule is channeled to the active site of PdxS.</text>
</comment>
<comment type="catalytic activity">
    <reaction evidence="7">
        <text>aldehydo-D-ribose 5-phosphate + D-glyceraldehyde 3-phosphate + L-glutamine = pyridoxal 5'-phosphate + L-glutamate + phosphate + 3 H2O + H(+)</text>
        <dbReference type="Rhea" id="RHEA:31507"/>
        <dbReference type="ChEBI" id="CHEBI:15377"/>
        <dbReference type="ChEBI" id="CHEBI:15378"/>
        <dbReference type="ChEBI" id="CHEBI:29985"/>
        <dbReference type="ChEBI" id="CHEBI:43474"/>
        <dbReference type="ChEBI" id="CHEBI:58273"/>
        <dbReference type="ChEBI" id="CHEBI:58359"/>
        <dbReference type="ChEBI" id="CHEBI:59776"/>
        <dbReference type="ChEBI" id="CHEBI:597326"/>
        <dbReference type="EC" id="4.3.3.6"/>
    </reaction>
</comment>
<evidence type="ECO:0000256" key="8">
    <source>
        <dbReference type="PIRSR" id="PIRSR005639-1"/>
    </source>
</evidence>
<dbReference type="PIRSF" id="PIRSF005639">
    <property type="entry name" value="Glut_amidoT_SNO"/>
    <property type="match status" value="1"/>
</dbReference>
<feature type="active site" description="Charge relay system" evidence="7 8">
    <location>
        <position position="187"/>
    </location>
</feature>
<dbReference type="PROSITE" id="PS01236">
    <property type="entry name" value="PDXT_SNO_1"/>
    <property type="match status" value="1"/>
</dbReference>
<name>A0A832WNI1_9EURY</name>
<dbReference type="SMR" id="A0A832WNI1"/>
<dbReference type="GO" id="GO:0004359">
    <property type="term" value="F:glutaminase activity"/>
    <property type="evidence" value="ECO:0007669"/>
    <property type="project" value="UniProtKB-UniRule"/>
</dbReference>
<evidence type="ECO:0000256" key="3">
    <source>
        <dbReference type="ARBA" id="ARBA00022898"/>
    </source>
</evidence>
<evidence type="ECO:0000313" key="10">
    <source>
        <dbReference type="EMBL" id="HII69694.1"/>
    </source>
</evidence>
<comment type="pathway">
    <text evidence="7">Cofactor biosynthesis; pyridoxal 5'-phosphate biosynthesis.</text>
</comment>
<keyword evidence="4 7" id="KW-0315">Glutamine amidotransferase</keyword>
<dbReference type="Pfam" id="PF01174">
    <property type="entry name" value="SNO"/>
    <property type="match status" value="1"/>
</dbReference>
<evidence type="ECO:0000256" key="2">
    <source>
        <dbReference type="ARBA" id="ARBA00022801"/>
    </source>
</evidence>